<gene>
    <name evidence="1" type="ORF">YPIP275_2661</name>
</gene>
<reference evidence="1 2" key="2">
    <citation type="submission" date="2010-03" db="EMBL/GenBank/DDBJ databases">
        <authorList>
            <person name="Payne S.H."/>
            <person name="Sutton G.G."/>
        </authorList>
    </citation>
    <scope>NUCLEOTIDE SEQUENCE [LARGE SCALE GENOMIC DNA]</scope>
    <source>
        <strain evidence="1 2">IP275</strain>
    </source>
</reference>
<protein>
    <submittedName>
        <fullName evidence="1">Uncharacterized protein</fullName>
    </submittedName>
</protein>
<accession>A0AAV3BAM0</accession>
<dbReference type="AlphaFoldDB" id="A0AAV3BAM0"/>
<organism evidence="1 2">
    <name type="scientific">Yersinia pestis biovar Orientalis str. IP275</name>
    <dbReference type="NCBI Taxonomy" id="373665"/>
    <lineage>
        <taxon>Bacteria</taxon>
        <taxon>Pseudomonadati</taxon>
        <taxon>Pseudomonadota</taxon>
        <taxon>Gammaproteobacteria</taxon>
        <taxon>Enterobacterales</taxon>
        <taxon>Yersiniaceae</taxon>
        <taxon>Yersinia</taxon>
    </lineage>
</organism>
<dbReference type="EMBL" id="AAOS02000015">
    <property type="protein sequence ID" value="EDR32067.1"/>
    <property type="molecule type" value="Genomic_DNA"/>
</dbReference>
<dbReference type="GeneID" id="89362881"/>
<evidence type="ECO:0000313" key="2">
    <source>
        <dbReference type="Proteomes" id="UP000004430"/>
    </source>
</evidence>
<name>A0AAV3BAM0_YERPE</name>
<evidence type="ECO:0000313" key="1">
    <source>
        <dbReference type="EMBL" id="EDR32067.1"/>
    </source>
</evidence>
<dbReference type="Proteomes" id="UP000004430">
    <property type="component" value="Unassembled WGS sequence"/>
</dbReference>
<reference evidence="1 2" key="1">
    <citation type="submission" date="2008-01" db="EMBL/GenBank/DDBJ databases">
        <title>Yersinia pestis Strain IP275 project at JCVI/TIGR.</title>
        <authorList>
            <person name="Ravel J."/>
            <person name="Eppinger M."/>
            <person name="Fricke W.F."/>
            <person name="Rosovitz M."/>
            <person name="Lindler L.E."/>
            <person name="Bearden S."/>
            <person name="Shriefer M."/>
        </authorList>
    </citation>
    <scope>NUCLEOTIDE SEQUENCE [LARGE SCALE GENOMIC DNA]</scope>
    <source>
        <strain evidence="1 2">IP275</strain>
    </source>
</reference>
<sequence>MSILPHKIRKTKPLRVKKTIQGIWLIFNDKDCLTSVSRYNILLLSHYFIYHRLMINRHDLKHN</sequence>
<dbReference type="RefSeq" id="WP_002210938.1">
    <property type="nucleotide sequence ID" value="NZ_AAOS02000015.1"/>
</dbReference>
<comment type="caution">
    <text evidence="1">The sequence shown here is derived from an EMBL/GenBank/DDBJ whole genome shotgun (WGS) entry which is preliminary data.</text>
</comment>
<proteinExistence type="predicted"/>